<organism evidence="7 8">
    <name type="scientific">Kribbella deserti</name>
    <dbReference type="NCBI Taxonomy" id="1926257"/>
    <lineage>
        <taxon>Bacteria</taxon>
        <taxon>Bacillati</taxon>
        <taxon>Actinomycetota</taxon>
        <taxon>Actinomycetes</taxon>
        <taxon>Propionibacteriales</taxon>
        <taxon>Kribbellaceae</taxon>
        <taxon>Kribbella</taxon>
    </lineage>
</organism>
<feature type="domain" description="VOC" evidence="6">
    <location>
        <begin position="164"/>
        <end position="315"/>
    </location>
</feature>
<dbReference type="NCBIfam" id="TIGR01263">
    <property type="entry name" value="4HPPD"/>
    <property type="match status" value="1"/>
</dbReference>
<gene>
    <name evidence="7" type="primary">hppD</name>
    <name evidence="7" type="ORF">ACFFGN_32255</name>
</gene>
<dbReference type="CDD" id="cd08342">
    <property type="entry name" value="HPPD_N_like"/>
    <property type="match status" value="1"/>
</dbReference>
<dbReference type="CDD" id="cd07250">
    <property type="entry name" value="HPPD_C_like"/>
    <property type="match status" value="1"/>
</dbReference>
<dbReference type="GO" id="GO:0003868">
    <property type="term" value="F:4-hydroxyphenylpyruvate dioxygenase activity"/>
    <property type="evidence" value="ECO:0007669"/>
    <property type="project" value="UniProtKB-EC"/>
</dbReference>
<dbReference type="Pfam" id="PF13669">
    <property type="entry name" value="Glyoxalase_4"/>
    <property type="match status" value="1"/>
</dbReference>
<evidence type="ECO:0000313" key="8">
    <source>
        <dbReference type="Proteomes" id="UP001589890"/>
    </source>
</evidence>
<dbReference type="PIRSF" id="PIRSF009283">
    <property type="entry name" value="HPP_dOase"/>
    <property type="match status" value="1"/>
</dbReference>
<dbReference type="Pfam" id="PF00903">
    <property type="entry name" value="Glyoxalase"/>
    <property type="match status" value="1"/>
</dbReference>
<dbReference type="Gene3D" id="3.10.180.10">
    <property type="entry name" value="2,3-Dihydroxybiphenyl 1,2-Dioxygenase, domain 1"/>
    <property type="match status" value="2"/>
</dbReference>
<dbReference type="PANTHER" id="PTHR11959:SF1">
    <property type="entry name" value="4-HYDROXYPHENYLPYRUVATE DIOXYGENASE"/>
    <property type="match status" value="1"/>
</dbReference>
<dbReference type="RefSeq" id="WP_380055681.1">
    <property type="nucleotide sequence ID" value="NZ_JBHLTC010000040.1"/>
</dbReference>
<comment type="similarity">
    <text evidence="2">Belongs to the 4HPPD family.</text>
</comment>
<keyword evidence="8" id="KW-1185">Reference proteome</keyword>
<keyword evidence="7" id="KW-0560">Oxidoreductase</keyword>
<dbReference type="InterPro" id="IPR001646">
    <property type="entry name" value="5peptide_repeat"/>
</dbReference>
<keyword evidence="5" id="KW-0408">Iron</keyword>
<dbReference type="EMBL" id="JBHLTC010000040">
    <property type="protein sequence ID" value="MFC0628783.1"/>
    <property type="molecule type" value="Genomic_DNA"/>
</dbReference>
<keyword evidence="4" id="KW-0677">Repeat</keyword>
<protein>
    <submittedName>
        <fullName evidence="7">4-hydroxyphenylpyruvate dioxygenase</fullName>
        <ecNumber evidence="7">1.13.11.27</ecNumber>
    </submittedName>
</protein>
<dbReference type="Gene3D" id="2.160.20.80">
    <property type="entry name" value="E3 ubiquitin-protein ligase SopA"/>
    <property type="match status" value="1"/>
</dbReference>
<dbReference type="InterPro" id="IPR004360">
    <property type="entry name" value="Glyas_Fos-R_dOase_dom"/>
</dbReference>
<evidence type="ECO:0000256" key="5">
    <source>
        <dbReference type="ARBA" id="ARBA00023004"/>
    </source>
</evidence>
<dbReference type="InterPro" id="IPR041735">
    <property type="entry name" value="4OHPhenylPyrv_dOase_C"/>
</dbReference>
<evidence type="ECO:0000256" key="4">
    <source>
        <dbReference type="ARBA" id="ARBA00022737"/>
    </source>
</evidence>
<sequence>MEIYGIDHVEMYVGDARQAAFYLGTAFGLQVHGQGGPETGLADQRSLLLRESAVQILLTSGLAADHPAAEYVQRHGDGVAVVGLEVDNTAVAYTTLLARGATSLREPVTYTDEQETTVVVAEVAGFGDVIHRLVERHGPRREFMPGVIQISEPAAGPDEKLFSEIDHLAICVPAEQLEPTARFYEEVFGFNRIFEEYIEVAGQGMDSKVVQSPSKHVTFTLIEPDLSRRPGQIDDFLQWHAGAGVQHIALATSDIVEAVGTLSSRGVRFLGTPPSYYRALQDRVGEVETPIEELQKHGILVDRDHWGQLLQIFTESMHVRRTLFLEIIERRGAMTFGSGNIKALYEAKERELAGAEFPGAELPGAELSGAALSGAELSGAEA</sequence>
<comment type="caution">
    <text evidence="7">The sequence shown here is derived from an EMBL/GenBank/DDBJ whole genome shotgun (WGS) entry which is preliminary data.</text>
</comment>
<evidence type="ECO:0000256" key="2">
    <source>
        <dbReference type="ARBA" id="ARBA00005877"/>
    </source>
</evidence>
<dbReference type="EC" id="1.13.11.27" evidence="7"/>
<dbReference type="InterPro" id="IPR041736">
    <property type="entry name" value="4OHPhenylPyrv_dOase_N"/>
</dbReference>
<reference evidence="7 8" key="1">
    <citation type="submission" date="2024-09" db="EMBL/GenBank/DDBJ databases">
        <authorList>
            <person name="Sun Q."/>
            <person name="Mori K."/>
        </authorList>
    </citation>
    <scope>NUCLEOTIDE SEQUENCE [LARGE SCALE GENOMIC DNA]</scope>
    <source>
        <strain evidence="7 8">CGMCC 1.15906</strain>
    </source>
</reference>
<keyword evidence="3" id="KW-0479">Metal-binding</keyword>
<dbReference type="Proteomes" id="UP001589890">
    <property type="component" value="Unassembled WGS sequence"/>
</dbReference>
<dbReference type="InterPro" id="IPR029068">
    <property type="entry name" value="Glyas_Bleomycin-R_OHBP_Dase"/>
</dbReference>
<dbReference type="Pfam" id="PF00805">
    <property type="entry name" value="Pentapeptide"/>
    <property type="match status" value="1"/>
</dbReference>
<evidence type="ECO:0000256" key="3">
    <source>
        <dbReference type="ARBA" id="ARBA00022723"/>
    </source>
</evidence>
<evidence type="ECO:0000259" key="6">
    <source>
        <dbReference type="PROSITE" id="PS51819"/>
    </source>
</evidence>
<dbReference type="PANTHER" id="PTHR11959">
    <property type="entry name" value="4-HYDROXYPHENYLPYRUVATE DIOXYGENASE"/>
    <property type="match status" value="1"/>
</dbReference>
<dbReference type="InterPro" id="IPR037523">
    <property type="entry name" value="VOC_core"/>
</dbReference>
<dbReference type="PROSITE" id="PS51819">
    <property type="entry name" value="VOC"/>
    <property type="match status" value="2"/>
</dbReference>
<dbReference type="SUPFAM" id="SSF54593">
    <property type="entry name" value="Glyoxalase/Bleomycin resistance protein/Dihydroxybiphenyl dioxygenase"/>
    <property type="match status" value="1"/>
</dbReference>
<feature type="domain" description="VOC" evidence="6">
    <location>
        <begin position="5"/>
        <end position="136"/>
    </location>
</feature>
<keyword evidence="7" id="KW-0223">Dioxygenase</keyword>
<accession>A0ABV6QVW7</accession>
<evidence type="ECO:0000313" key="7">
    <source>
        <dbReference type="EMBL" id="MFC0628783.1"/>
    </source>
</evidence>
<name>A0ABV6QVW7_9ACTN</name>
<proteinExistence type="inferred from homology"/>
<evidence type="ECO:0000256" key="1">
    <source>
        <dbReference type="ARBA" id="ARBA00001962"/>
    </source>
</evidence>
<comment type="cofactor">
    <cofactor evidence="1">
        <name>Fe cation</name>
        <dbReference type="ChEBI" id="CHEBI:24875"/>
    </cofactor>
</comment>
<dbReference type="InterPro" id="IPR005956">
    <property type="entry name" value="4OHPhenylPyrv_dOase"/>
</dbReference>